<feature type="coiled-coil region" evidence="1">
    <location>
        <begin position="360"/>
        <end position="425"/>
    </location>
</feature>
<dbReference type="EMBL" id="AEGP01000033">
    <property type="protein sequence ID" value="EGG42263.1"/>
    <property type="molecule type" value="Genomic_DNA"/>
</dbReference>
<organism evidence="2">
    <name type="scientific">Candidatus Nitrosarchaeum limnium SFB1</name>
    <dbReference type="NCBI Taxonomy" id="886738"/>
    <lineage>
        <taxon>Archaea</taxon>
        <taxon>Nitrososphaerota</taxon>
        <taxon>Nitrososphaeria</taxon>
        <taxon>Nitrosopumilales</taxon>
        <taxon>Nitrosopumilaceae</taxon>
        <taxon>Nitrosarchaeum</taxon>
    </lineage>
</organism>
<sequence>MFTKVILLIVFCMSIPLLLDNSAFADVVSPKKQMKLNFSSDDVVCKEGLIRVTNVNDNHPACVKISSVTKLIKFGWALPINDVFSAMNSGEIQSVGTVKILDTVKIFGNSGILDPKPRVVGYNVVLEACAKSTVRSPEVVVVSDSEAKRVKLAERIETDTCQTTAVQIKSANPESIKATMTNKGGVTAKITSLENKISGLEQNIASERAKLSGVTNDTASGTISDTTQKIVELRNNITKTKDELNRYKLALYVEPVDISGLKFKPFLESPIDGSSLTKLSVHKSNIQPQTQLKNILMYNSLFQICAKDKAIHAPEILVTSDFETQSVRLADDISPNSCQINSVQISTENPQSISISLKNKGGISSSIDELEKKVSDLQEKIKTEKQRLEILIRQTPKSLTYDLEVTTLTENIEHLRNDLNRAKVEMFSVLNTR</sequence>
<dbReference type="Proteomes" id="UP000004348">
    <property type="component" value="Chromosome"/>
</dbReference>
<evidence type="ECO:0000313" key="2">
    <source>
        <dbReference type="EMBL" id="EGG42263.1"/>
    </source>
</evidence>
<keyword evidence="1" id="KW-0175">Coiled coil</keyword>
<protein>
    <submittedName>
        <fullName evidence="2">Uncharacterized protein</fullName>
    </submittedName>
</protein>
<feature type="coiled-coil region" evidence="1">
    <location>
        <begin position="190"/>
        <end position="250"/>
    </location>
</feature>
<proteinExistence type="predicted"/>
<accession>F3KK96</accession>
<evidence type="ECO:0000256" key="1">
    <source>
        <dbReference type="SAM" id="Coils"/>
    </source>
</evidence>
<dbReference type="STRING" id="886738.Nlim_0909"/>
<reference evidence="2" key="1">
    <citation type="journal article" date="2011" name="PLoS ONE">
        <title>Genome of a low-salinity ammonia-oxidizing archaeon determined by single-cell and metagenomic analysis.</title>
        <authorList>
            <person name="Blainey P.C."/>
            <person name="Mosier A.C."/>
            <person name="Potanina A."/>
            <person name="Francis C.A."/>
            <person name="Quake S.R."/>
        </authorList>
    </citation>
    <scope>NUCLEOTIDE SEQUENCE [LARGE SCALE GENOMIC DNA]</scope>
    <source>
        <strain evidence="2">SFB1</strain>
    </source>
</reference>
<comment type="caution">
    <text evidence="2">The sequence shown here is derived from an EMBL/GenBank/DDBJ whole genome shotgun (WGS) entry which is preliminary data.</text>
</comment>
<gene>
    <name evidence="2" type="ORF">Nlim_0909</name>
</gene>
<dbReference type="HOGENOM" id="CLU_632548_0_0_2"/>
<dbReference type="AlphaFoldDB" id="F3KK96"/>
<name>F3KK96_9ARCH</name>